<name>A0A561CAU0_9BACI</name>
<evidence type="ECO:0000313" key="3">
    <source>
        <dbReference type="EMBL" id="TWD88286.1"/>
    </source>
</evidence>
<dbReference type="PANTHER" id="PTHR48081:SF13">
    <property type="entry name" value="ALPHA_BETA HYDROLASE"/>
    <property type="match status" value="1"/>
</dbReference>
<proteinExistence type="predicted"/>
<dbReference type="Gene3D" id="3.40.50.1820">
    <property type="entry name" value="alpha/beta hydrolase"/>
    <property type="match status" value="1"/>
</dbReference>
<accession>A0A561CAU0</accession>
<dbReference type="AlphaFoldDB" id="A0A561CAU0"/>
<dbReference type="InterPro" id="IPR029058">
    <property type="entry name" value="AB_hydrolase_fold"/>
</dbReference>
<reference evidence="3 4" key="1">
    <citation type="submission" date="2019-06" db="EMBL/GenBank/DDBJ databases">
        <title>Sorghum-associated microbial communities from plants grown in Nebraska, USA.</title>
        <authorList>
            <person name="Schachtman D."/>
        </authorList>
    </citation>
    <scope>NUCLEOTIDE SEQUENCE [LARGE SCALE GENOMIC DNA]</scope>
    <source>
        <strain evidence="3 4">2482</strain>
    </source>
</reference>
<keyword evidence="4" id="KW-1185">Reference proteome</keyword>
<dbReference type="Proteomes" id="UP000319671">
    <property type="component" value="Unassembled WGS sequence"/>
</dbReference>
<evidence type="ECO:0000259" key="2">
    <source>
        <dbReference type="Pfam" id="PF20434"/>
    </source>
</evidence>
<dbReference type="InterPro" id="IPR049492">
    <property type="entry name" value="BD-FAE-like_dom"/>
</dbReference>
<dbReference type="PANTHER" id="PTHR48081">
    <property type="entry name" value="AB HYDROLASE SUPERFAMILY PROTEIN C4A8.06C"/>
    <property type="match status" value="1"/>
</dbReference>
<dbReference type="InterPro" id="IPR050300">
    <property type="entry name" value="GDXG_lipolytic_enzyme"/>
</dbReference>
<organism evidence="3 4">
    <name type="scientific">Neobacillus bataviensis</name>
    <dbReference type="NCBI Taxonomy" id="220685"/>
    <lineage>
        <taxon>Bacteria</taxon>
        <taxon>Bacillati</taxon>
        <taxon>Bacillota</taxon>
        <taxon>Bacilli</taxon>
        <taxon>Bacillales</taxon>
        <taxon>Bacillaceae</taxon>
        <taxon>Neobacillus</taxon>
    </lineage>
</organism>
<protein>
    <submittedName>
        <fullName evidence="3">Acetyl esterase/lipase</fullName>
    </submittedName>
</protein>
<dbReference type="Pfam" id="PF20434">
    <property type="entry name" value="BD-FAE"/>
    <property type="match status" value="1"/>
</dbReference>
<dbReference type="SUPFAM" id="SSF53474">
    <property type="entry name" value="alpha/beta-Hydrolases"/>
    <property type="match status" value="1"/>
</dbReference>
<feature type="domain" description="BD-FAE-like" evidence="2">
    <location>
        <begin position="25"/>
        <end position="249"/>
    </location>
</feature>
<evidence type="ECO:0000256" key="1">
    <source>
        <dbReference type="ARBA" id="ARBA00022801"/>
    </source>
</evidence>
<gene>
    <name evidence="3" type="ORF">FB550_12918</name>
</gene>
<dbReference type="GO" id="GO:0016787">
    <property type="term" value="F:hydrolase activity"/>
    <property type="evidence" value="ECO:0007669"/>
    <property type="project" value="UniProtKB-KW"/>
</dbReference>
<keyword evidence="1" id="KW-0378">Hydrolase</keyword>
<evidence type="ECO:0000313" key="4">
    <source>
        <dbReference type="Proteomes" id="UP000319671"/>
    </source>
</evidence>
<sequence length="316" mass="34930">MSERYEVRVLTDLEFASPNGKSLLLDLYLPIGAEGPVPVIVWLHGGGWRIGDRKLGPDLKVRFAERGYAMASIEYRLSSEAIFPAQIYDVKAAIRWLRSVANEYGLDSKHIGLWGSSAGGHLAALAGTTGSGRLEDLELGNWESLSDVQAVVDGYGPTDFLQMEEYSNSTAASSDDLESVRFNSVQRHTDPDSPESQLLGAPIQTVPHLVREANPITYIDENVPPFLILHGLSDTAVPVHQSELLYRALIENGNEAALCLIEGLGHAFFNKNDLDELPLQVTLRKAEAGEPEQIESSKKRIFELVESFFRKHLFEN</sequence>
<comment type="caution">
    <text evidence="3">The sequence shown here is derived from an EMBL/GenBank/DDBJ whole genome shotgun (WGS) entry which is preliminary data.</text>
</comment>
<dbReference type="EMBL" id="VIVN01000029">
    <property type="protein sequence ID" value="TWD88286.1"/>
    <property type="molecule type" value="Genomic_DNA"/>
</dbReference>
<dbReference type="RefSeq" id="WP_144568702.1">
    <property type="nucleotide sequence ID" value="NZ_VIVN01000029.1"/>
</dbReference>